<feature type="transmembrane region" description="Helical" evidence="1">
    <location>
        <begin position="146"/>
        <end position="168"/>
    </location>
</feature>
<evidence type="ECO:0000256" key="1">
    <source>
        <dbReference type="SAM" id="Phobius"/>
    </source>
</evidence>
<reference evidence="2 3" key="1">
    <citation type="submission" date="2016-10" db="EMBL/GenBank/DDBJ databases">
        <authorList>
            <person name="de Groot N.N."/>
        </authorList>
    </citation>
    <scope>NUCLEOTIDE SEQUENCE [LARGE SCALE GENOMIC DNA]</scope>
    <source>
        <strain evidence="2 3">DSM 21001</strain>
    </source>
</reference>
<protein>
    <recommendedName>
        <fullName evidence="4">ABC-2 type transport system permease protein</fullName>
    </recommendedName>
</protein>
<sequence length="585" mass="64901">MSSLGMSTKPAVMSLNVQAGMRQDMRRQSQFEVMVRHLFDRMLNNEAFGEDAAARMTELAGAIAIPGLLVALFLFPAYHLPPPLHLPRTLMQQACDHLFFCTYSFVILGLAMVFQWDSLFPDLLDVYVLTSLPIERRRMLWGRLTALAIFLGLVQVETSTLGTIFLPAVADLKLGFFHHVFAHAMAVSISGAFAAAFFLAMQGVLGCLPFPALAARVASVAKIVSVIVLLMILFLFPLAAHSIEAMLAPPFFARYLPPFWFLGVYEVLLDGAGAAPVFHRLAHTAVWTTGALAVVGVVLYPLAYRLRVRRLVEGSASGRRMRWTLLDGLTHRLMARTPNARAVFHFTAQTLARLPRLHLYLAMYAGVGLALILSGLLTFRTVGGWMQVVVPVDGVRLVFPLVAFWTVMGLRTALMSPLLLKGSWLFRVIDGWPREEGMRAARALVFTIATILIVLSAVVLHFVEPVAMRTASTTAVELLLGVGLSLILTDLAFLTMRTIPFTTARIKTVHQMPMALVLYLVVFPFFTLKVQMLELWDAPTPVHLFRVALHFVVAHVLLLLVRRLILEAEPPVPEFLYLGLGLRDR</sequence>
<feature type="transmembrane region" description="Helical" evidence="1">
    <location>
        <begin position="59"/>
        <end position="78"/>
    </location>
</feature>
<gene>
    <name evidence="2" type="ORF">SAMN05421771_0294</name>
</gene>
<dbReference type="AlphaFoldDB" id="A0A1I6L669"/>
<proteinExistence type="predicted"/>
<feature type="transmembrane region" description="Helical" evidence="1">
    <location>
        <begin position="515"/>
        <end position="532"/>
    </location>
</feature>
<organism evidence="2 3">
    <name type="scientific">Granulicella pectinivorans</name>
    <dbReference type="NCBI Taxonomy" id="474950"/>
    <lineage>
        <taxon>Bacteria</taxon>
        <taxon>Pseudomonadati</taxon>
        <taxon>Acidobacteriota</taxon>
        <taxon>Terriglobia</taxon>
        <taxon>Terriglobales</taxon>
        <taxon>Acidobacteriaceae</taxon>
        <taxon>Granulicella</taxon>
    </lineage>
</organism>
<dbReference type="Proteomes" id="UP000199024">
    <property type="component" value="Unassembled WGS sequence"/>
</dbReference>
<feature type="transmembrane region" description="Helical" evidence="1">
    <location>
        <begin position="284"/>
        <end position="303"/>
    </location>
</feature>
<feature type="transmembrane region" description="Helical" evidence="1">
    <location>
        <begin position="213"/>
        <end position="238"/>
    </location>
</feature>
<keyword evidence="1" id="KW-0812">Transmembrane</keyword>
<feature type="transmembrane region" description="Helical" evidence="1">
    <location>
        <begin position="98"/>
        <end position="116"/>
    </location>
</feature>
<keyword evidence="1" id="KW-0472">Membrane</keyword>
<feature type="transmembrane region" description="Helical" evidence="1">
    <location>
        <begin position="441"/>
        <end position="463"/>
    </location>
</feature>
<feature type="transmembrane region" description="Helical" evidence="1">
    <location>
        <begin position="397"/>
        <end position="420"/>
    </location>
</feature>
<feature type="transmembrane region" description="Helical" evidence="1">
    <location>
        <begin position="180"/>
        <end position="201"/>
    </location>
</feature>
<evidence type="ECO:0000313" key="3">
    <source>
        <dbReference type="Proteomes" id="UP000199024"/>
    </source>
</evidence>
<feature type="transmembrane region" description="Helical" evidence="1">
    <location>
        <begin position="357"/>
        <end position="377"/>
    </location>
</feature>
<dbReference type="EMBL" id="FOZL01000001">
    <property type="protein sequence ID" value="SFR98728.1"/>
    <property type="molecule type" value="Genomic_DNA"/>
</dbReference>
<dbReference type="STRING" id="474950.SAMN05421771_0294"/>
<keyword evidence="3" id="KW-1185">Reference proteome</keyword>
<evidence type="ECO:0000313" key="2">
    <source>
        <dbReference type="EMBL" id="SFR98728.1"/>
    </source>
</evidence>
<feature type="transmembrane region" description="Helical" evidence="1">
    <location>
        <begin position="544"/>
        <end position="561"/>
    </location>
</feature>
<evidence type="ECO:0008006" key="4">
    <source>
        <dbReference type="Google" id="ProtNLM"/>
    </source>
</evidence>
<keyword evidence="1" id="KW-1133">Transmembrane helix</keyword>
<dbReference type="RefSeq" id="WP_141223769.1">
    <property type="nucleotide sequence ID" value="NZ_FOZL01000001.1"/>
</dbReference>
<feature type="transmembrane region" description="Helical" evidence="1">
    <location>
        <begin position="475"/>
        <end position="494"/>
    </location>
</feature>
<accession>A0A1I6L669</accession>
<name>A0A1I6L669_9BACT</name>
<dbReference type="OrthoDB" id="105452at2"/>